<evidence type="ECO:0000256" key="2">
    <source>
        <dbReference type="ARBA" id="ARBA00004496"/>
    </source>
</evidence>
<dbReference type="EMBL" id="JBFSEQ010000013">
    <property type="protein sequence ID" value="KAL2762345.1"/>
    <property type="molecule type" value="Genomic_DNA"/>
</dbReference>
<dbReference type="AlphaFoldDB" id="A0ABD2D691"/>
<feature type="domain" description="Cadherin" evidence="25">
    <location>
        <begin position="149"/>
        <end position="255"/>
    </location>
</feature>
<dbReference type="InterPro" id="IPR002126">
    <property type="entry name" value="Cadherin-like_dom"/>
</dbReference>
<dbReference type="FunFam" id="2.60.40.60:FF:000012">
    <property type="entry name" value="Cadherin 24"/>
    <property type="match status" value="1"/>
</dbReference>
<organism evidence="26 27">
    <name type="scientific">Daubentonia madagascariensis</name>
    <name type="common">Aye-aye</name>
    <name type="synonym">Sciurus madagascariensis</name>
    <dbReference type="NCBI Taxonomy" id="31869"/>
    <lineage>
        <taxon>Eukaryota</taxon>
        <taxon>Metazoa</taxon>
        <taxon>Chordata</taxon>
        <taxon>Craniata</taxon>
        <taxon>Vertebrata</taxon>
        <taxon>Euteleostomi</taxon>
        <taxon>Mammalia</taxon>
        <taxon>Eutheria</taxon>
        <taxon>Euarchontoglires</taxon>
        <taxon>Primates</taxon>
        <taxon>Strepsirrhini</taxon>
        <taxon>Chiromyiformes</taxon>
        <taxon>Daubentoniidae</taxon>
        <taxon>Daubentonia</taxon>
    </lineage>
</organism>
<dbReference type="Gene3D" id="4.10.900.10">
    <property type="entry name" value="TCF3-CBD (Catenin binding domain)"/>
    <property type="match status" value="1"/>
</dbReference>
<evidence type="ECO:0000256" key="15">
    <source>
        <dbReference type="ARBA" id="ARBA00022949"/>
    </source>
</evidence>
<evidence type="ECO:0000256" key="11">
    <source>
        <dbReference type="ARBA" id="ARBA00022729"/>
    </source>
</evidence>
<evidence type="ECO:0000259" key="25">
    <source>
        <dbReference type="PROSITE" id="PS50268"/>
    </source>
</evidence>
<feature type="domain" description="Cadherin" evidence="25">
    <location>
        <begin position="256"/>
        <end position="370"/>
    </location>
</feature>
<dbReference type="PROSITE" id="PS50268">
    <property type="entry name" value="CADHERIN_2"/>
    <property type="match status" value="5"/>
</dbReference>
<dbReference type="GO" id="GO:0005509">
    <property type="term" value="F:calcium ion binding"/>
    <property type="evidence" value="ECO:0007669"/>
    <property type="project" value="UniProtKB-UniRule"/>
</dbReference>
<evidence type="ECO:0000256" key="17">
    <source>
        <dbReference type="ARBA" id="ARBA00023136"/>
    </source>
</evidence>
<evidence type="ECO:0000256" key="21">
    <source>
        <dbReference type="RuleBase" id="RU003318"/>
    </source>
</evidence>
<dbReference type="InterPro" id="IPR000233">
    <property type="entry name" value="Cadherin_Y-type_LIR"/>
</dbReference>
<protein>
    <recommendedName>
        <fullName evidence="4">Cadherin-5</fullName>
    </recommendedName>
    <alternativeName>
        <fullName evidence="19">Vascular endothelial cadherin</fullName>
    </alternativeName>
</protein>
<keyword evidence="5" id="KW-1003">Cell membrane</keyword>
<dbReference type="SMART" id="SM00112">
    <property type="entry name" value="CA"/>
    <property type="match status" value="5"/>
</dbReference>
<proteinExistence type="predicted"/>
<evidence type="ECO:0000256" key="7">
    <source>
        <dbReference type="ARBA" id="ARBA00022553"/>
    </source>
</evidence>
<dbReference type="GO" id="GO:0005737">
    <property type="term" value="C:cytoplasm"/>
    <property type="evidence" value="ECO:0007669"/>
    <property type="project" value="UniProtKB-SubCell"/>
</dbReference>
<evidence type="ECO:0000256" key="3">
    <source>
        <dbReference type="ARBA" id="ARBA00004536"/>
    </source>
</evidence>
<name>A0ABD2D691_DAUMA</name>
<evidence type="ECO:0000256" key="1">
    <source>
        <dbReference type="ARBA" id="ARBA00004251"/>
    </source>
</evidence>
<dbReference type="Proteomes" id="UP001610411">
    <property type="component" value="Unassembled WGS sequence"/>
</dbReference>
<keyword evidence="18" id="KW-0325">Glycoprotein</keyword>
<dbReference type="FunFam" id="2.60.40.60:FF:000217">
    <property type="entry name" value="Cadherin 5"/>
    <property type="match status" value="1"/>
</dbReference>
<keyword evidence="6" id="KW-0963">Cytoplasm</keyword>
<feature type="signal peptide" evidence="24">
    <location>
        <begin position="1"/>
        <end position="22"/>
    </location>
</feature>
<feature type="transmembrane region" description="Helical" evidence="23">
    <location>
        <begin position="599"/>
        <end position="619"/>
    </location>
</feature>
<dbReference type="GO" id="GO:0043534">
    <property type="term" value="P:blood vessel endothelial cell migration"/>
    <property type="evidence" value="ECO:0007669"/>
    <property type="project" value="UniProtKB-ARBA"/>
</dbReference>
<dbReference type="GO" id="GO:0019903">
    <property type="term" value="F:protein phosphatase binding"/>
    <property type="evidence" value="ECO:0007669"/>
    <property type="project" value="UniProtKB-ARBA"/>
</dbReference>
<comment type="subcellular location">
    <subcellularLocation>
        <location evidence="3">Cell junction</location>
        <location evidence="3">Adherens junction</location>
    </subcellularLocation>
    <subcellularLocation>
        <location evidence="1 21">Cell membrane</location>
        <topology evidence="1 21">Single-pass type I membrane protein</topology>
    </subcellularLocation>
    <subcellularLocation>
        <location evidence="2">Cytoplasm</location>
    </subcellularLocation>
</comment>
<reference evidence="26 27" key="1">
    <citation type="journal article" date="2024" name="G3 (Bethesda)">
        <title>A hybrid genome assembly of the endangered aye-aye (Daubentonia madagascariensis).</title>
        <authorList>
            <person name="Versoza C.J."/>
            <person name="Pfeifer S.P."/>
        </authorList>
    </citation>
    <scope>NUCLEOTIDE SEQUENCE [LARGE SCALE GENOMIC DNA]</scope>
    <source>
        <strain evidence="26">6821</strain>
    </source>
</reference>
<keyword evidence="15" id="KW-0965">Cell junction</keyword>
<evidence type="ECO:0000256" key="14">
    <source>
        <dbReference type="ARBA" id="ARBA00022889"/>
    </source>
</evidence>
<dbReference type="PANTHER" id="PTHR24027:SF89">
    <property type="entry name" value="CADHERIN-5"/>
    <property type="match status" value="1"/>
</dbReference>
<feature type="domain" description="Cadherin" evidence="25">
    <location>
        <begin position="54"/>
        <end position="148"/>
    </location>
</feature>
<evidence type="ECO:0000256" key="5">
    <source>
        <dbReference type="ARBA" id="ARBA00022475"/>
    </source>
</evidence>
<dbReference type="FunFam" id="2.60.40.60:FF:000017">
    <property type="entry name" value="Cadherin 24"/>
    <property type="match status" value="1"/>
</dbReference>
<evidence type="ECO:0000256" key="18">
    <source>
        <dbReference type="ARBA" id="ARBA00023180"/>
    </source>
</evidence>
<evidence type="ECO:0000256" key="9">
    <source>
        <dbReference type="ARBA" id="ARBA00022692"/>
    </source>
</evidence>
<feature type="non-terminal residue" evidence="26">
    <location>
        <position position="1"/>
    </location>
</feature>
<dbReference type="SUPFAM" id="SSF49313">
    <property type="entry name" value="Cadherin-like"/>
    <property type="match status" value="5"/>
</dbReference>
<evidence type="ECO:0000313" key="26">
    <source>
        <dbReference type="EMBL" id="KAL2762345.1"/>
    </source>
</evidence>
<evidence type="ECO:0000256" key="16">
    <source>
        <dbReference type="ARBA" id="ARBA00022989"/>
    </source>
</evidence>
<evidence type="ECO:0000256" key="10">
    <source>
        <dbReference type="ARBA" id="ARBA00022723"/>
    </source>
</evidence>
<evidence type="ECO:0000256" key="13">
    <source>
        <dbReference type="ARBA" id="ARBA00022837"/>
    </source>
</evidence>
<keyword evidence="14 21" id="KW-0130">Cell adhesion</keyword>
<keyword evidence="10" id="KW-0479">Metal-binding</keyword>
<evidence type="ECO:0000256" key="4">
    <source>
        <dbReference type="ARBA" id="ARBA00021701"/>
    </source>
</evidence>
<keyword evidence="17 23" id="KW-0472">Membrane</keyword>
<dbReference type="CDD" id="cd11304">
    <property type="entry name" value="Cadherin_repeat"/>
    <property type="match status" value="5"/>
</dbReference>
<dbReference type="GO" id="GO:0007155">
    <property type="term" value="P:cell adhesion"/>
    <property type="evidence" value="ECO:0007669"/>
    <property type="project" value="UniProtKB-KW"/>
</dbReference>
<dbReference type="FunFam" id="2.60.40.60:FF:000219">
    <property type="entry name" value="Cadherin 5"/>
    <property type="match status" value="1"/>
</dbReference>
<keyword evidence="11 24" id="KW-0732">Signal</keyword>
<dbReference type="InterPro" id="IPR015919">
    <property type="entry name" value="Cadherin-like_sf"/>
</dbReference>
<dbReference type="GO" id="GO:2000114">
    <property type="term" value="P:regulation of establishment of cell polarity"/>
    <property type="evidence" value="ECO:0007669"/>
    <property type="project" value="UniProtKB-ARBA"/>
</dbReference>
<keyword evidence="27" id="KW-1185">Reference proteome</keyword>
<dbReference type="FunFam" id="4.10.900.10:FF:000008">
    <property type="entry name" value="Cadherin 5"/>
    <property type="match status" value="1"/>
</dbReference>
<comment type="function">
    <text evidence="22">Cadherins are calcium-dependent cell adhesion proteins.</text>
</comment>
<evidence type="ECO:0000256" key="19">
    <source>
        <dbReference type="ARBA" id="ARBA00030559"/>
    </source>
</evidence>
<evidence type="ECO:0000256" key="6">
    <source>
        <dbReference type="ARBA" id="ARBA00022490"/>
    </source>
</evidence>
<sequence length="783" mass="87318">QGLMMLVATLGACLGLLAVAAAAAAGATPARQDTPSMTHRRQKRDWIWNQMHIDEEKNTSLPHYVGKIKSSVNSMNAKYLLKGESVGKVFRVNAETGDVYAFERLDREKTSEYQLVALIVDKDTNRNLESPSSFTIKVHDVNDNWPVFMHRMFNASVPEMSAVGTSVIRVTAVDADDPTVADHASVMYQILKGEEHFTIDNSGLIFTTTKNLDREMQARYEIVVEARDAQGLRGDSGTATVLVTLQDVNDNFPIFTQTKYMFVVPEDIRVGSPVGSLFVEDPDEPQNRMTKYSIVQGEYRDTFTIEANPTRNEGIIKPMKPLDYERIRQYSFTIEATDPTINLRYLGGTSNKNKARVIINITDVDEPPVFQQPFYHFQLQENQKKPRIGSVLAKDPDETRHNIGYSLRRASDKGQFFRVTKQGDISNEKELDREIYPWYNLTVEAKELDSSGNPTGKESIVQVHIEVLDENDNAPEFAQPYEPKVCENAAQGKLVLQISAIDKDITPQNVKFKFSLSTEDSNFTLTDNHDNTANITVKYGQFDRERAKVHFLPVVISDNGRPSLTGTSTLAVAVCKCNEHGEFTFCEEMAPQVGVSIQALVAIFLCILTVTVIALLIFLRRRLGKQAHTHGKSVPEIHEQLVTYDEEGGGEMDTTSYDVSVLNSVRRGGTKPPRPALDARPPLYAQVQKPPRHAPGAHGGPGEMAAMIEVKKDEADHDGGGPPYDTLHIYGYEGSESIAESLSSLGTDSSDSDVDYDFLNDWGPRFKMLAELYGSDPREELVY</sequence>
<feature type="domain" description="Cadherin" evidence="25">
    <location>
        <begin position="371"/>
        <end position="477"/>
    </location>
</feature>
<dbReference type="GO" id="GO:0005912">
    <property type="term" value="C:adherens junction"/>
    <property type="evidence" value="ECO:0007669"/>
    <property type="project" value="UniProtKB-SubCell"/>
</dbReference>
<evidence type="ECO:0000256" key="23">
    <source>
        <dbReference type="SAM" id="Phobius"/>
    </source>
</evidence>
<evidence type="ECO:0000256" key="22">
    <source>
        <dbReference type="RuleBase" id="RU004357"/>
    </source>
</evidence>
<feature type="chain" id="PRO_5044848582" description="Cadherin-5" evidence="24">
    <location>
        <begin position="23"/>
        <end position="783"/>
    </location>
</feature>
<dbReference type="InterPro" id="IPR027397">
    <property type="entry name" value="Catenin-bd_sf"/>
</dbReference>
<keyword evidence="9 21" id="KW-0812">Transmembrane</keyword>
<dbReference type="InterPro" id="IPR039808">
    <property type="entry name" value="Cadherin"/>
</dbReference>
<keyword evidence="7" id="KW-0597">Phosphoprotein</keyword>
<dbReference type="PANTHER" id="PTHR24027">
    <property type="entry name" value="CADHERIN-23"/>
    <property type="match status" value="1"/>
</dbReference>
<dbReference type="Pfam" id="PF00028">
    <property type="entry name" value="Cadherin"/>
    <property type="match status" value="5"/>
</dbReference>
<keyword evidence="16 23" id="KW-1133">Transmembrane helix</keyword>
<evidence type="ECO:0000256" key="20">
    <source>
        <dbReference type="PROSITE-ProRule" id="PRU00043"/>
    </source>
</evidence>
<feature type="domain" description="Cadherin" evidence="25">
    <location>
        <begin position="477"/>
        <end position="593"/>
    </location>
</feature>
<evidence type="ECO:0000256" key="8">
    <source>
        <dbReference type="ARBA" id="ARBA00022685"/>
    </source>
</evidence>
<dbReference type="Pfam" id="PF01049">
    <property type="entry name" value="CADH_Y-type_LIR"/>
    <property type="match status" value="1"/>
</dbReference>
<dbReference type="PRINTS" id="PR00205">
    <property type="entry name" value="CADHERIN"/>
</dbReference>
<dbReference type="InterPro" id="IPR020894">
    <property type="entry name" value="Cadherin_CS"/>
</dbReference>
<dbReference type="GO" id="GO:0005886">
    <property type="term" value="C:plasma membrane"/>
    <property type="evidence" value="ECO:0007669"/>
    <property type="project" value="UniProtKB-SubCell"/>
</dbReference>
<dbReference type="Gene3D" id="2.60.40.60">
    <property type="entry name" value="Cadherins"/>
    <property type="match status" value="5"/>
</dbReference>
<comment type="caution">
    <text evidence="26">The sequence shown here is derived from an EMBL/GenBank/DDBJ whole genome shotgun (WGS) entry which is preliminary data.</text>
</comment>
<keyword evidence="8" id="KW-0165">Cleavage on pair of basic residues</keyword>
<gene>
    <name evidence="26" type="ORF">WCI35_030671</name>
</gene>
<evidence type="ECO:0000313" key="27">
    <source>
        <dbReference type="Proteomes" id="UP001610411"/>
    </source>
</evidence>
<dbReference type="FunFam" id="2.60.40.60:FF:000014">
    <property type="entry name" value="Cadherin 8"/>
    <property type="match status" value="1"/>
</dbReference>
<dbReference type="PROSITE" id="PS00232">
    <property type="entry name" value="CADHERIN_1"/>
    <property type="match status" value="2"/>
</dbReference>
<accession>A0ABD2D691</accession>
<keyword evidence="13 20" id="KW-0106">Calcium</keyword>
<evidence type="ECO:0000256" key="12">
    <source>
        <dbReference type="ARBA" id="ARBA00022737"/>
    </source>
</evidence>
<evidence type="ECO:0000256" key="24">
    <source>
        <dbReference type="SAM" id="SignalP"/>
    </source>
</evidence>
<keyword evidence="12" id="KW-0677">Repeat</keyword>